<dbReference type="Gene3D" id="1.20.120.1630">
    <property type="match status" value="1"/>
</dbReference>
<evidence type="ECO:0000313" key="2">
    <source>
        <dbReference type="EMBL" id="CZR63087.1"/>
    </source>
</evidence>
<organism evidence="2 3">
    <name type="scientific">Phialocephala subalpina</name>
    <dbReference type="NCBI Taxonomy" id="576137"/>
    <lineage>
        <taxon>Eukaryota</taxon>
        <taxon>Fungi</taxon>
        <taxon>Dikarya</taxon>
        <taxon>Ascomycota</taxon>
        <taxon>Pezizomycotina</taxon>
        <taxon>Leotiomycetes</taxon>
        <taxon>Helotiales</taxon>
        <taxon>Mollisiaceae</taxon>
        <taxon>Phialocephala</taxon>
        <taxon>Phialocephala fortinii species complex</taxon>
    </lineage>
</organism>
<feature type="region of interest" description="Disordered" evidence="1">
    <location>
        <begin position="132"/>
        <end position="215"/>
    </location>
</feature>
<name>A0A1L7XDP4_9HELO</name>
<dbReference type="OrthoDB" id="67965at2759"/>
<keyword evidence="3" id="KW-1185">Reference proteome</keyword>
<feature type="region of interest" description="Disordered" evidence="1">
    <location>
        <begin position="1"/>
        <end position="54"/>
    </location>
</feature>
<dbReference type="EMBL" id="FJOG01000022">
    <property type="protein sequence ID" value="CZR63087.1"/>
    <property type="molecule type" value="Genomic_DNA"/>
</dbReference>
<evidence type="ECO:0000256" key="1">
    <source>
        <dbReference type="SAM" id="MobiDB-lite"/>
    </source>
</evidence>
<dbReference type="GO" id="GO:0016020">
    <property type="term" value="C:membrane"/>
    <property type="evidence" value="ECO:0007669"/>
    <property type="project" value="TreeGrafter"/>
</dbReference>
<reference evidence="2 3" key="1">
    <citation type="submission" date="2016-03" db="EMBL/GenBank/DDBJ databases">
        <authorList>
            <person name="Ploux O."/>
        </authorList>
    </citation>
    <scope>NUCLEOTIDE SEQUENCE [LARGE SCALE GENOMIC DNA]</scope>
    <source>
        <strain evidence="2 3">UAMH 11012</strain>
    </source>
</reference>
<accession>A0A1L7XDP4</accession>
<dbReference type="Proteomes" id="UP000184330">
    <property type="component" value="Unassembled WGS sequence"/>
</dbReference>
<dbReference type="AlphaFoldDB" id="A0A1L7XDP4"/>
<dbReference type="PANTHER" id="PTHR32251">
    <property type="entry name" value="3-OXO-5-ALPHA-STEROID 4-DEHYDROGENASE"/>
    <property type="match status" value="1"/>
</dbReference>
<dbReference type="Pfam" id="PF06966">
    <property type="entry name" value="DUF1295"/>
    <property type="match status" value="1"/>
</dbReference>
<protein>
    <submittedName>
        <fullName evidence="2">Related to DUF1295 domain protein</fullName>
    </submittedName>
</protein>
<evidence type="ECO:0000313" key="3">
    <source>
        <dbReference type="Proteomes" id="UP000184330"/>
    </source>
</evidence>
<sequence>MAEQDKYGSHWNSNASNPVKDASGASGSSFNIGGLFRGSGAEQDRHDSHFGSGVDKLREAASGFDASKLGSGAEQDRYASHFRGLDADRLKEGVLRFNTNSGSGAEQDRYGSYWGLGSDGRARIGDAAKRLNTNSGSGAEQDRYGSHFRGPSNVREAASRFNTSSGSGAEQDRHASHFSLGSDSRERIGDAASRWNANSGSGAEQDRYGSHWSLGSGSKDRVEDAALKFNSKVGSGAEQDRYGAHLGPGEDNVRKATSGFSLAKLGKAPMDGAEQDRYGSHFSLDPNNPIVPGSIGILRSTILPSISFHSGLAVVAYGISRATNRVEGKDWLWPAGQVLNAWWCAVGSRVVYDNISLSTAVSHLTYTEKLLLTGVTAWGVRLFYRVASRSIARGKDDPRYEEAKKEEGFWNKVFFTTFLPEALFQAAISLPFVLPFRPTIVFGPLLDVHPELTHALGVALFSAGFVMEVLADTQLAAHQKNDPDDLNREGVWSIVRHPNYLGDALIHASFPLLLWSAGFMHPLALLAPVANYVFLRYVGGDAENETSQEHRYVKESHKKHGQFEEYKREKNSFWPKLEEATNPWTWAVLGAGVAGVALERGFRSYLHG</sequence>
<feature type="compositionally biased region" description="Basic and acidic residues" evidence="1">
    <location>
        <begin position="42"/>
        <end position="54"/>
    </location>
</feature>
<dbReference type="InterPro" id="IPR010721">
    <property type="entry name" value="UstE-like"/>
</dbReference>
<proteinExistence type="predicted"/>
<gene>
    <name evidence="2" type="ORF">PAC_12984</name>
</gene>
<dbReference type="PANTHER" id="PTHR32251:SF15">
    <property type="entry name" value="3-OXO-5-ALPHA-STEROID 4-DEHYDROGENASE (DUF1295)"/>
    <property type="match status" value="1"/>
</dbReference>